<evidence type="ECO:0000313" key="2">
    <source>
        <dbReference type="Proteomes" id="UP000323521"/>
    </source>
</evidence>
<dbReference type="Gene3D" id="3.40.720.10">
    <property type="entry name" value="Alkaline Phosphatase, subunit A"/>
    <property type="match status" value="1"/>
</dbReference>
<gene>
    <name evidence="1" type="ORF">DCMF_09075</name>
</gene>
<dbReference type="SUPFAM" id="SSF53649">
    <property type="entry name" value="Alkaline phosphatase-like"/>
    <property type="match status" value="1"/>
</dbReference>
<evidence type="ECO:0000313" key="1">
    <source>
        <dbReference type="EMBL" id="ATW24902.1"/>
    </source>
</evidence>
<name>A0A3G1KQZ7_FORW1</name>
<protein>
    <recommendedName>
        <fullName evidence="3">Alkaline phosphatase family protein</fullName>
    </recommendedName>
</protein>
<keyword evidence="2" id="KW-1185">Reference proteome</keyword>
<dbReference type="OrthoDB" id="1706744at2"/>
<evidence type="ECO:0008006" key="3">
    <source>
        <dbReference type="Google" id="ProtNLM"/>
    </source>
</evidence>
<dbReference type="RefSeq" id="WP_148134137.1">
    <property type="nucleotide sequence ID" value="NZ_CP017634.1"/>
</dbReference>
<sequence length="491" mass="53676">MDHRKKLFGVGICLAAIVAAAFFAGSIMGRSLSFVPPLTVLGDVGEVLSVRDIREIGAPEKITVEKRGYQAVKLAALIKKALPQGPVKKIFFVAGDGFTSAIEADGLDQSYLSFTRDNGWVALNLRHPISANAKMIQEIILVADSASSPNRFTVQNGRDFLNLTVGQLYTGMVLSYPYFEGQAVVERAGRTYEDSVFTRRRVFRLSDLTPLDREAQVMLWGEKGEYRLVDQSGYYELCGNYVNYIRPETREKMEKVRWAVINPPLANIMDTYFDGTHYLEKGENVLVVLLDGVSCRDYQDALERGMAPFLKKNAGATEAMGVYPLRDQVWLASILTGLPPAENGVLAQNGKNLTASTLGTKAEELGKKVLLLEAGGLLPTPGGIPVGDDNGSGSADDEIYARLLKSIGDNYGLTLVRFDSIGAAQARFGTQSVQAENALSQIDAYINEMVHRWPGKIIVTALPGTHGDMGDHLSPERLYVPYLLLSGKKSE</sequence>
<dbReference type="EMBL" id="CP017634">
    <property type="protein sequence ID" value="ATW24902.1"/>
    <property type="molecule type" value="Genomic_DNA"/>
</dbReference>
<dbReference type="AlphaFoldDB" id="A0A3G1KQZ7"/>
<dbReference type="KEGG" id="fwa:DCMF_09075"/>
<accession>A0A3G1KQZ7</accession>
<reference evidence="1 2" key="1">
    <citation type="submission" date="2016-10" db="EMBL/GenBank/DDBJ databases">
        <title>Complete Genome Sequence of Peptococcaceae strain DCMF.</title>
        <authorList>
            <person name="Edwards R.J."/>
            <person name="Holland S.I."/>
            <person name="Deshpande N.P."/>
            <person name="Wong Y.K."/>
            <person name="Ertan H."/>
            <person name="Manefield M."/>
            <person name="Russell T.L."/>
            <person name="Lee M.J."/>
        </authorList>
    </citation>
    <scope>NUCLEOTIDE SEQUENCE [LARGE SCALE GENOMIC DNA]</scope>
    <source>
        <strain evidence="1 2">DCMF</strain>
    </source>
</reference>
<dbReference type="InterPro" id="IPR017850">
    <property type="entry name" value="Alkaline_phosphatase_core_sf"/>
</dbReference>
<dbReference type="Proteomes" id="UP000323521">
    <property type="component" value="Chromosome"/>
</dbReference>
<organism evidence="1 2">
    <name type="scientific">Formimonas warabiya</name>
    <dbReference type="NCBI Taxonomy" id="1761012"/>
    <lineage>
        <taxon>Bacteria</taxon>
        <taxon>Bacillati</taxon>
        <taxon>Bacillota</taxon>
        <taxon>Clostridia</taxon>
        <taxon>Eubacteriales</taxon>
        <taxon>Peptococcaceae</taxon>
        <taxon>Candidatus Formimonas</taxon>
    </lineage>
</organism>
<proteinExistence type="predicted"/>